<organism evidence="2 3">
    <name type="scientific">Brachionus plicatilis</name>
    <name type="common">Marine rotifer</name>
    <name type="synonym">Brachionus muelleri</name>
    <dbReference type="NCBI Taxonomy" id="10195"/>
    <lineage>
        <taxon>Eukaryota</taxon>
        <taxon>Metazoa</taxon>
        <taxon>Spiralia</taxon>
        <taxon>Gnathifera</taxon>
        <taxon>Rotifera</taxon>
        <taxon>Eurotatoria</taxon>
        <taxon>Monogononta</taxon>
        <taxon>Pseudotrocha</taxon>
        <taxon>Ploima</taxon>
        <taxon>Brachionidae</taxon>
        <taxon>Brachionus</taxon>
    </lineage>
</organism>
<keyword evidence="1" id="KW-1133">Transmembrane helix</keyword>
<evidence type="ECO:0000256" key="1">
    <source>
        <dbReference type="SAM" id="Phobius"/>
    </source>
</evidence>
<dbReference type="EMBL" id="REGN01010786">
    <property type="protein sequence ID" value="RMZ98419.1"/>
    <property type="molecule type" value="Genomic_DNA"/>
</dbReference>
<evidence type="ECO:0000313" key="3">
    <source>
        <dbReference type="Proteomes" id="UP000276133"/>
    </source>
</evidence>
<dbReference type="AlphaFoldDB" id="A0A3M7PH83"/>
<name>A0A3M7PH83_BRAPC</name>
<evidence type="ECO:0000313" key="2">
    <source>
        <dbReference type="EMBL" id="RMZ98419.1"/>
    </source>
</evidence>
<keyword evidence="1" id="KW-0472">Membrane</keyword>
<keyword evidence="3" id="KW-1185">Reference proteome</keyword>
<proteinExistence type="predicted"/>
<reference evidence="2 3" key="1">
    <citation type="journal article" date="2018" name="Sci. Rep.">
        <title>Genomic signatures of local adaptation to the degree of environmental predictability in rotifers.</title>
        <authorList>
            <person name="Franch-Gras L."/>
            <person name="Hahn C."/>
            <person name="Garcia-Roger E.M."/>
            <person name="Carmona M.J."/>
            <person name="Serra M."/>
            <person name="Gomez A."/>
        </authorList>
    </citation>
    <scope>NUCLEOTIDE SEQUENCE [LARGE SCALE GENOMIC DNA]</scope>
    <source>
        <strain evidence="2">HYR1</strain>
    </source>
</reference>
<feature type="transmembrane region" description="Helical" evidence="1">
    <location>
        <begin position="66"/>
        <end position="92"/>
    </location>
</feature>
<dbReference type="Proteomes" id="UP000276133">
    <property type="component" value="Unassembled WGS sequence"/>
</dbReference>
<protein>
    <submittedName>
        <fullName evidence="2">Uncharacterized protein</fullName>
    </submittedName>
</protein>
<keyword evidence="1" id="KW-0812">Transmembrane</keyword>
<accession>A0A3M7PH83</accession>
<comment type="caution">
    <text evidence="2">The sequence shown here is derived from an EMBL/GenBank/DDBJ whole genome shotgun (WGS) entry which is preliminary data.</text>
</comment>
<sequence>MVLIGSILMEDGEIKKLFLIKKYKIILNQGKNTINNFSHSTQKLNIFKHNLLNIFQNFIIFKLKKICFALSFFAPNFTSASWCIIFDGFLIINLNKEKNNPRLIL</sequence>
<gene>
    <name evidence="2" type="ORF">BpHYR1_045124</name>
</gene>